<name>A0A2G5BCM4_COERN</name>
<evidence type="ECO:0000313" key="2">
    <source>
        <dbReference type="EMBL" id="PIA16774.1"/>
    </source>
</evidence>
<gene>
    <name evidence="2" type="ORF">COEREDRAFT_81116</name>
</gene>
<reference evidence="2 3" key="1">
    <citation type="journal article" date="2015" name="Genome Biol. Evol.">
        <title>Phylogenomic analyses indicate that early fungi evolved digesting cell walls of algal ancestors of land plants.</title>
        <authorList>
            <person name="Chang Y."/>
            <person name="Wang S."/>
            <person name="Sekimoto S."/>
            <person name="Aerts A.L."/>
            <person name="Choi C."/>
            <person name="Clum A."/>
            <person name="LaButti K.M."/>
            <person name="Lindquist E.A."/>
            <person name="Yee Ngan C."/>
            <person name="Ohm R.A."/>
            <person name="Salamov A.A."/>
            <person name="Grigoriev I.V."/>
            <person name="Spatafora J.W."/>
            <person name="Berbee M.L."/>
        </authorList>
    </citation>
    <scope>NUCLEOTIDE SEQUENCE [LARGE SCALE GENOMIC DNA]</scope>
    <source>
        <strain evidence="2 3">NRRL 1564</strain>
    </source>
</reference>
<evidence type="ECO:0000313" key="3">
    <source>
        <dbReference type="Proteomes" id="UP000242474"/>
    </source>
</evidence>
<protein>
    <submittedName>
        <fullName evidence="2">Uncharacterized protein</fullName>
    </submittedName>
</protein>
<evidence type="ECO:0000256" key="1">
    <source>
        <dbReference type="SAM" id="MobiDB-lite"/>
    </source>
</evidence>
<accession>A0A2G5BCM4</accession>
<dbReference type="Proteomes" id="UP000242474">
    <property type="component" value="Unassembled WGS sequence"/>
</dbReference>
<dbReference type="AlphaFoldDB" id="A0A2G5BCM4"/>
<feature type="region of interest" description="Disordered" evidence="1">
    <location>
        <begin position="22"/>
        <end position="42"/>
    </location>
</feature>
<sequence>MNARHHFSDLGKRIDELVGQLRTQAPNSQKDKETLENEASDSIEPRLQSLVLDGSNKVSTLRDTTADTVQNIIIPGISTGKSQLQLVASISQHETEDDSTSLTDESEPAEVEGHEKILDTLAATMEAPLVAIGSIEPDALCRAAKTEDNEGLWAQWWLDVRMAEDGLKWKIAQQCIGPWFARWIIGRVAPVIVGPERIDRTDSIFQRLVVLYIDCDNTSPLGVEVAWQTILCTAGALAGDCSPGALTLATRLLAISEEQQRLEPSLMLAHIFQRVETHTEDQMQR</sequence>
<feature type="non-terminal residue" evidence="2">
    <location>
        <position position="285"/>
    </location>
</feature>
<feature type="compositionally biased region" description="Acidic residues" evidence="1">
    <location>
        <begin position="95"/>
        <end position="110"/>
    </location>
</feature>
<organism evidence="2 3">
    <name type="scientific">Coemansia reversa (strain ATCC 12441 / NRRL 1564)</name>
    <dbReference type="NCBI Taxonomy" id="763665"/>
    <lineage>
        <taxon>Eukaryota</taxon>
        <taxon>Fungi</taxon>
        <taxon>Fungi incertae sedis</taxon>
        <taxon>Zoopagomycota</taxon>
        <taxon>Kickxellomycotina</taxon>
        <taxon>Kickxellomycetes</taxon>
        <taxon>Kickxellales</taxon>
        <taxon>Kickxellaceae</taxon>
        <taxon>Coemansia</taxon>
    </lineage>
</organism>
<proteinExistence type="predicted"/>
<keyword evidence="3" id="KW-1185">Reference proteome</keyword>
<feature type="region of interest" description="Disordered" evidence="1">
    <location>
        <begin position="90"/>
        <end position="111"/>
    </location>
</feature>
<dbReference type="OrthoDB" id="10258062at2759"/>
<dbReference type="EMBL" id="KZ303498">
    <property type="protein sequence ID" value="PIA16774.1"/>
    <property type="molecule type" value="Genomic_DNA"/>
</dbReference>